<dbReference type="SUPFAM" id="SSF56349">
    <property type="entry name" value="DNA breaking-rejoining enzymes"/>
    <property type="match status" value="1"/>
</dbReference>
<accession>A9G4R8</accession>
<gene>
    <name evidence="1" type="ordered locus">sce8760</name>
</gene>
<dbReference type="Proteomes" id="UP000002139">
    <property type="component" value="Chromosome"/>
</dbReference>
<reference evidence="1 2" key="1">
    <citation type="journal article" date="2007" name="Nat. Biotechnol.">
        <title>Complete genome sequence of the myxobacterium Sorangium cellulosum.</title>
        <authorList>
            <person name="Schneiker S."/>
            <person name="Perlova O."/>
            <person name="Kaiser O."/>
            <person name="Gerth K."/>
            <person name="Alici A."/>
            <person name="Altmeyer M.O."/>
            <person name="Bartels D."/>
            <person name="Bekel T."/>
            <person name="Beyer S."/>
            <person name="Bode E."/>
            <person name="Bode H.B."/>
            <person name="Bolten C.J."/>
            <person name="Choudhuri J.V."/>
            <person name="Doss S."/>
            <person name="Elnakady Y.A."/>
            <person name="Frank B."/>
            <person name="Gaigalat L."/>
            <person name="Goesmann A."/>
            <person name="Groeger C."/>
            <person name="Gross F."/>
            <person name="Jelsbak L."/>
            <person name="Jelsbak L."/>
            <person name="Kalinowski J."/>
            <person name="Kegler C."/>
            <person name="Knauber T."/>
            <person name="Konietzny S."/>
            <person name="Kopp M."/>
            <person name="Krause L."/>
            <person name="Krug D."/>
            <person name="Linke B."/>
            <person name="Mahmud T."/>
            <person name="Martinez-Arias R."/>
            <person name="McHardy A.C."/>
            <person name="Merai M."/>
            <person name="Meyer F."/>
            <person name="Mormann S."/>
            <person name="Munoz-Dorado J."/>
            <person name="Perez J."/>
            <person name="Pradella S."/>
            <person name="Rachid S."/>
            <person name="Raddatz G."/>
            <person name="Rosenau F."/>
            <person name="Rueckert C."/>
            <person name="Sasse F."/>
            <person name="Scharfe M."/>
            <person name="Schuster S.C."/>
            <person name="Suen G."/>
            <person name="Treuner-Lange A."/>
            <person name="Velicer G.J."/>
            <person name="Vorholter F.-J."/>
            <person name="Weissman K.J."/>
            <person name="Welch R.D."/>
            <person name="Wenzel S.C."/>
            <person name="Whitworth D.E."/>
            <person name="Wilhelm S."/>
            <person name="Wittmann C."/>
            <person name="Bloecker H."/>
            <person name="Puehler A."/>
            <person name="Mueller R."/>
        </authorList>
    </citation>
    <scope>NUCLEOTIDE SEQUENCE [LARGE SCALE GENOMIC DNA]</scope>
    <source>
        <strain evidence="2">So ce56</strain>
    </source>
</reference>
<protein>
    <recommendedName>
        <fullName evidence="3">Integrase</fullName>
    </recommendedName>
</protein>
<name>A9G4R8_SORC5</name>
<dbReference type="EMBL" id="AM746676">
    <property type="protein sequence ID" value="CAN98932.1"/>
    <property type="molecule type" value="Genomic_DNA"/>
</dbReference>
<organism evidence="1 2">
    <name type="scientific">Sorangium cellulosum (strain So ce56)</name>
    <name type="common">Polyangium cellulosum (strain So ce56)</name>
    <dbReference type="NCBI Taxonomy" id="448385"/>
    <lineage>
        <taxon>Bacteria</taxon>
        <taxon>Pseudomonadati</taxon>
        <taxon>Myxococcota</taxon>
        <taxon>Polyangia</taxon>
        <taxon>Polyangiales</taxon>
        <taxon>Polyangiaceae</taxon>
        <taxon>Sorangium</taxon>
    </lineage>
</organism>
<dbReference type="InterPro" id="IPR011010">
    <property type="entry name" value="DNA_brk_join_enz"/>
</dbReference>
<proteinExistence type="predicted"/>
<sequence length="31" mass="3491">MLLGHKDVRITMVYTHIVVRGTLGVISPLDR</sequence>
<keyword evidence="2" id="KW-1185">Reference proteome</keyword>
<evidence type="ECO:0008006" key="3">
    <source>
        <dbReference type="Google" id="ProtNLM"/>
    </source>
</evidence>
<evidence type="ECO:0000313" key="1">
    <source>
        <dbReference type="EMBL" id="CAN98932.1"/>
    </source>
</evidence>
<dbReference type="AlphaFoldDB" id="A9G4R8"/>
<dbReference type="HOGENOM" id="CLU_027562_46_3_7"/>
<dbReference type="GO" id="GO:0003677">
    <property type="term" value="F:DNA binding"/>
    <property type="evidence" value="ECO:0007669"/>
    <property type="project" value="InterPro"/>
</dbReference>
<dbReference type="KEGG" id="scl:sce8760"/>
<evidence type="ECO:0000313" key="2">
    <source>
        <dbReference type="Proteomes" id="UP000002139"/>
    </source>
</evidence>